<sequence length="85" mass="9567">MFVAVDQVTPTSRSGLNSAHKAQSPIVAVSNAIVILQQHWQIHVRLLQRVKQYRCNRIPVAHDEPHHVGSLSIALKTEILAQDLW</sequence>
<evidence type="ECO:0000313" key="1">
    <source>
        <dbReference type="EMBL" id="KPX93483.1"/>
    </source>
</evidence>
<comment type="caution">
    <text evidence="1">The sequence shown here is derived from an EMBL/GenBank/DDBJ whole genome shotgun (WGS) entry which is preliminary data.</text>
</comment>
<gene>
    <name evidence="1" type="ORF">ALO64_200061</name>
</gene>
<reference evidence="1 2" key="1">
    <citation type="submission" date="2015-09" db="EMBL/GenBank/DDBJ databases">
        <title>Genome announcement of multiple Pseudomonas syringae strains.</title>
        <authorList>
            <person name="Thakur S."/>
            <person name="Wang P.W."/>
            <person name="Gong Y."/>
            <person name="Weir B.S."/>
            <person name="Guttman D.S."/>
        </authorList>
    </citation>
    <scope>NUCLEOTIDE SEQUENCE [LARGE SCALE GENOMIC DNA]</scope>
    <source>
        <strain evidence="1 2">ICMP6289</strain>
    </source>
</reference>
<proteinExistence type="predicted"/>
<dbReference type="AlphaFoldDB" id="A0A0P9W1K1"/>
<accession>A0A0P9W1K1</accession>
<organism evidence="1 2">
    <name type="scientific">Pseudomonas meliae</name>
    <dbReference type="NCBI Taxonomy" id="86176"/>
    <lineage>
        <taxon>Bacteria</taxon>
        <taxon>Pseudomonadati</taxon>
        <taxon>Pseudomonadota</taxon>
        <taxon>Gammaproteobacteria</taxon>
        <taxon>Pseudomonadales</taxon>
        <taxon>Pseudomonadaceae</taxon>
        <taxon>Pseudomonas</taxon>
    </lineage>
</organism>
<keyword evidence="2" id="KW-1185">Reference proteome</keyword>
<evidence type="ECO:0000313" key="2">
    <source>
        <dbReference type="Proteomes" id="UP000050455"/>
    </source>
</evidence>
<name>A0A0P9W1K1_9PSED</name>
<dbReference type="EMBL" id="LJQT01000093">
    <property type="protein sequence ID" value="KPX93483.1"/>
    <property type="molecule type" value="Genomic_DNA"/>
</dbReference>
<protein>
    <submittedName>
        <fullName evidence="1">Uncharacterized protein</fullName>
    </submittedName>
</protein>
<dbReference type="Proteomes" id="UP000050455">
    <property type="component" value="Unassembled WGS sequence"/>
</dbReference>